<reference evidence="3" key="1">
    <citation type="submission" date="2021-03" db="EMBL/GenBank/DDBJ databases">
        <title>Acanthopleuribacteraceae sp. M133.</title>
        <authorList>
            <person name="Wang G."/>
        </authorList>
    </citation>
    <scope>NUCLEOTIDE SEQUENCE</scope>
    <source>
        <strain evidence="3">M133</strain>
    </source>
</reference>
<gene>
    <name evidence="3" type="ORF">J3U87_27370</name>
</gene>
<dbReference type="Gene3D" id="1.10.443.10">
    <property type="entry name" value="Intergrase catalytic core"/>
    <property type="match status" value="1"/>
</dbReference>
<evidence type="ECO:0000313" key="4">
    <source>
        <dbReference type="Proteomes" id="UP000663929"/>
    </source>
</evidence>
<dbReference type="GO" id="GO:0003677">
    <property type="term" value="F:DNA binding"/>
    <property type="evidence" value="ECO:0007669"/>
    <property type="project" value="InterPro"/>
</dbReference>
<dbReference type="PROSITE" id="PS51898">
    <property type="entry name" value="TYR_RECOMBINASE"/>
    <property type="match status" value="1"/>
</dbReference>
<name>A0A8A4TJJ5_SULCO</name>
<keyword evidence="4" id="KW-1185">Reference proteome</keyword>
<dbReference type="AlphaFoldDB" id="A0A8A4TJJ5"/>
<keyword evidence="1" id="KW-0233">DNA recombination</keyword>
<dbReference type="GO" id="GO:0006310">
    <property type="term" value="P:DNA recombination"/>
    <property type="evidence" value="ECO:0007669"/>
    <property type="project" value="UniProtKB-KW"/>
</dbReference>
<evidence type="ECO:0000313" key="3">
    <source>
        <dbReference type="EMBL" id="QTD49322.1"/>
    </source>
</evidence>
<dbReference type="Pfam" id="PF00589">
    <property type="entry name" value="Phage_integrase"/>
    <property type="match status" value="1"/>
</dbReference>
<dbReference type="SUPFAM" id="SSF56349">
    <property type="entry name" value="DNA breaking-rejoining enzymes"/>
    <property type="match status" value="1"/>
</dbReference>
<organism evidence="3 4">
    <name type="scientific">Sulfidibacter corallicola</name>
    <dbReference type="NCBI Taxonomy" id="2818388"/>
    <lineage>
        <taxon>Bacteria</taxon>
        <taxon>Pseudomonadati</taxon>
        <taxon>Acidobacteriota</taxon>
        <taxon>Holophagae</taxon>
        <taxon>Acanthopleuribacterales</taxon>
        <taxon>Acanthopleuribacteraceae</taxon>
        <taxon>Sulfidibacter</taxon>
    </lineage>
</organism>
<dbReference type="GO" id="GO:0015074">
    <property type="term" value="P:DNA integration"/>
    <property type="evidence" value="ECO:0007669"/>
    <property type="project" value="InterPro"/>
</dbReference>
<evidence type="ECO:0000259" key="2">
    <source>
        <dbReference type="PROSITE" id="PS51898"/>
    </source>
</evidence>
<feature type="domain" description="Tyr recombinase" evidence="2">
    <location>
        <begin position="10"/>
        <end position="63"/>
    </location>
</feature>
<sequence>MIPTPRLPKRLPLVWSPEEIQHLIRTAGQHCTQTQVILIVAYATGLRLSELCHLRLKDLDPDH</sequence>
<proteinExistence type="predicted"/>
<dbReference type="InterPro" id="IPR002104">
    <property type="entry name" value="Integrase_catalytic"/>
</dbReference>
<dbReference type="InterPro" id="IPR013762">
    <property type="entry name" value="Integrase-like_cat_sf"/>
</dbReference>
<dbReference type="EMBL" id="CP071793">
    <property type="protein sequence ID" value="QTD49322.1"/>
    <property type="molecule type" value="Genomic_DNA"/>
</dbReference>
<dbReference type="InterPro" id="IPR011010">
    <property type="entry name" value="DNA_brk_join_enz"/>
</dbReference>
<evidence type="ECO:0000256" key="1">
    <source>
        <dbReference type="ARBA" id="ARBA00023172"/>
    </source>
</evidence>
<dbReference type="KEGG" id="scor:J3U87_27370"/>
<accession>A0A8A4TJJ5</accession>
<dbReference type="Proteomes" id="UP000663929">
    <property type="component" value="Chromosome"/>
</dbReference>
<protein>
    <submittedName>
        <fullName evidence="3">Tyrosine-type recombinase/integrase</fullName>
    </submittedName>
</protein>